<dbReference type="Pfam" id="PF00028">
    <property type="entry name" value="Cadherin"/>
    <property type="match status" value="11"/>
</dbReference>
<keyword evidence="5" id="KW-0479">Metal-binding</keyword>
<evidence type="ECO:0000256" key="10">
    <source>
        <dbReference type="ARBA" id="ARBA00022989"/>
    </source>
</evidence>
<dbReference type="RefSeq" id="XP_022339008.1">
    <property type="nucleotide sequence ID" value="XM_022483300.1"/>
</dbReference>
<evidence type="ECO:0000256" key="14">
    <source>
        <dbReference type="PROSITE-ProRule" id="PRU00043"/>
    </source>
</evidence>
<evidence type="ECO:0000256" key="1">
    <source>
        <dbReference type="ARBA" id="ARBA00004251"/>
    </source>
</evidence>
<evidence type="ECO:0000256" key="15">
    <source>
        <dbReference type="PROSITE-ProRule" id="PRU00076"/>
    </source>
</evidence>
<dbReference type="FunFam" id="2.60.40.60:FF:000020">
    <property type="entry name" value="Dachsous cadherin-related 1b"/>
    <property type="match status" value="1"/>
</dbReference>
<evidence type="ECO:0000313" key="24">
    <source>
        <dbReference type="RefSeq" id="XP_022339008.1"/>
    </source>
</evidence>
<evidence type="ECO:0000256" key="3">
    <source>
        <dbReference type="ARBA" id="ARBA00022536"/>
    </source>
</evidence>
<organism evidence="23 25">
    <name type="scientific">Crassostrea virginica</name>
    <name type="common">Eastern oyster</name>
    <dbReference type="NCBI Taxonomy" id="6565"/>
    <lineage>
        <taxon>Eukaryota</taxon>
        <taxon>Metazoa</taxon>
        <taxon>Spiralia</taxon>
        <taxon>Lophotrochozoa</taxon>
        <taxon>Mollusca</taxon>
        <taxon>Bivalvia</taxon>
        <taxon>Autobranchia</taxon>
        <taxon>Pteriomorphia</taxon>
        <taxon>Ostreida</taxon>
        <taxon>Ostreoidea</taxon>
        <taxon>Ostreidae</taxon>
        <taxon>Crassostrea</taxon>
    </lineage>
</organism>
<keyword evidence="23" id="KW-1185">Reference proteome</keyword>
<dbReference type="OrthoDB" id="6079678at2759"/>
<feature type="domain" description="Cadherin" evidence="22">
    <location>
        <begin position="2017"/>
        <end position="2101"/>
    </location>
</feature>
<dbReference type="InterPro" id="IPR000233">
    <property type="entry name" value="Cadherin_Y-type_LIR"/>
</dbReference>
<dbReference type="InterPro" id="IPR027397">
    <property type="entry name" value="Catenin-bd_sf"/>
</dbReference>
<evidence type="ECO:0000256" key="4">
    <source>
        <dbReference type="ARBA" id="ARBA00022692"/>
    </source>
</evidence>
<evidence type="ECO:0000256" key="9">
    <source>
        <dbReference type="ARBA" id="ARBA00022889"/>
    </source>
</evidence>
<comment type="subcellular location">
    <subcellularLocation>
        <location evidence="1 16">Cell membrane</location>
        <topology evidence="1 16">Single-pass type I membrane protein</topology>
    </subcellularLocation>
</comment>
<feature type="disulfide bond" evidence="15">
    <location>
        <begin position="2802"/>
        <end position="2819"/>
    </location>
</feature>
<keyword evidence="11 18" id="KW-0472">Membrane</keyword>
<dbReference type="CDD" id="cd00110">
    <property type="entry name" value="LamG"/>
    <property type="match status" value="2"/>
</dbReference>
<evidence type="ECO:0000256" key="11">
    <source>
        <dbReference type="ARBA" id="ARBA00023136"/>
    </source>
</evidence>
<dbReference type="PROSITE" id="PS00232">
    <property type="entry name" value="CADHERIN_1"/>
    <property type="match status" value="5"/>
</dbReference>
<dbReference type="PANTHER" id="PTHR24027">
    <property type="entry name" value="CADHERIN-23"/>
    <property type="match status" value="1"/>
</dbReference>
<feature type="domain" description="Cadherin" evidence="22">
    <location>
        <begin position="881"/>
        <end position="990"/>
    </location>
</feature>
<dbReference type="PROSITE" id="PS50026">
    <property type="entry name" value="EGF_3"/>
    <property type="match status" value="2"/>
</dbReference>
<keyword evidence="8 14" id="KW-0106">Calcium</keyword>
<dbReference type="InterPro" id="IPR000742">
    <property type="entry name" value="EGF"/>
</dbReference>
<dbReference type="InterPro" id="IPR002126">
    <property type="entry name" value="Cadherin-like_dom"/>
</dbReference>
<dbReference type="SUPFAM" id="SSF57196">
    <property type="entry name" value="EGF/Laminin"/>
    <property type="match status" value="1"/>
</dbReference>
<feature type="domain" description="Cadherin" evidence="22">
    <location>
        <begin position="773"/>
        <end position="880"/>
    </location>
</feature>
<dbReference type="PROSITE" id="PS01186">
    <property type="entry name" value="EGF_2"/>
    <property type="match status" value="1"/>
</dbReference>
<dbReference type="GO" id="GO:0008013">
    <property type="term" value="F:beta-catenin binding"/>
    <property type="evidence" value="ECO:0007669"/>
    <property type="project" value="TreeGrafter"/>
</dbReference>
<evidence type="ECO:0000256" key="16">
    <source>
        <dbReference type="RuleBase" id="RU003318"/>
    </source>
</evidence>
<accession>A0A8B8EH30</accession>
<feature type="disulfide bond" evidence="15">
    <location>
        <begin position="2821"/>
        <end position="2830"/>
    </location>
</feature>
<feature type="domain" description="Cadherin" evidence="22">
    <location>
        <begin position="660"/>
        <end position="770"/>
    </location>
</feature>
<dbReference type="FunFam" id="4.10.900.10:FF:000001">
    <property type="entry name" value="Cadherin 2"/>
    <property type="match status" value="1"/>
</dbReference>
<feature type="signal peptide" evidence="19">
    <location>
        <begin position="1"/>
        <end position="28"/>
    </location>
</feature>
<dbReference type="FunFam" id="2.60.40.60:FF:000032">
    <property type="entry name" value="FAT atypical cadherin 1"/>
    <property type="match status" value="1"/>
</dbReference>
<protein>
    <submittedName>
        <fullName evidence="24 25">Neural-cadherin 2</fullName>
    </submittedName>
</protein>
<evidence type="ECO:0000256" key="12">
    <source>
        <dbReference type="ARBA" id="ARBA00023157"/>
    </source>
</evidence>
<feature type="domain" description="Cadherin" evidence="22">
    <location>
        <begin position="1335"/>
        <end position="1436"/>
    </location>
</feature>
<evidence type="ECO:0000256" key="2">
    <source>
        <dbReference type="ARBA" id="ARBA00022475"/>
    </source>
</evidence>
<dbReference type="Proteomes" id="UP000694844">
    <property type="component" value="Chromosome 5"/>
</dbReference>
<feature type="domain" description="Cadherin" evidence="22">
    <location>
        <begin position="1876"/>
        <end position="2004"/>
    </location>
</feature>
<evidence type="ECO:0000259" key="22">
    <source>
        <dbReference type="PROSITE" id="PS50268"/>
    </source>
</evidence>
<dbReference type="RefSeq" id="XP_022339009.1">
    <property type="nucleotide sequence ID" value="XM_022483301.1"/>
</dbReference>
<feature type="domain" description="Cadherin" evidence="22">
    <location>
        <begin position="332"/>
        <end position="435"/>
    </location>
</feature>
<dbReference type="InterPro" id="IPR039808">
    <property type="entry name" value="Cadherin"/>
</dbReference>
<feature type="domain" description="Cadherin" evidence="22">
    <location>
        <begin position="1439"/>
        <end position="1549"/>
    </location>
</feature>
<gene>
    <name evidence="24 25" type="primary">LOC111134353</name>
</gene>
<dbReference type="InterPro" id="IPR001791">
    <property type="entry name" value="Laminin_G"/>
</dbReference>
<sequence>MKTRRWKNPGVKLYLTLLNLCCISNVLGEASLIVIPFDIPVNTLITKLSNVHVKFNKDENLANALFDISKDGELTTKKELLLHIGRCFALELTNESKEDLFIDWLNLRISSSTELKSFTSLSYIGIIQDQSPLGSEVRWNENIKTNFEAVKYTLEPSSKLFEVIVRKSSDSPTDTHDVKIVTTHEISAHHVVEDAYILKAWINDSEFSSTSLKIKINSDDDCIPKFSKKFYHATVHGDTTQSPSESILNVSAIGQSDDRVTYSISNSSIFYIDPRTGLLFLKEFYPGQYLFKVYAQDANRNICHTSVSVLILPVTLKFRPFHQIFKRQTKFMTVEKTYVVLENQTAGTVVFSVASKPPAPPGTEFYSILYDSIKSFQVDTRGNVYLRNGHTLDYENPQHRNVTIRFRITSSLSQDYQIWTVHLNVTDVNDEKPHFVNQPHPFLATVPVNPRVGEVVYELLATDPDTNSDIQYNLESAGEGKFTIEHVERDIGRLGRIVTTVSGNGQFEPGQQYDLVVSAQDTGAPTVQKSNFHVVSVLVGSRPPQFYQDPYVAFITENNQPGYKLQSDGTTLKVQAKAFQSKSDKGAIDYQLTDSSGYISSVFSINSDGEIEALQSLDYENSPQTYTLKIVGTEKSTWLSSASQLVVHLEDDNDNAPVFELSTYTNVTSEGTPINSLLFSVTATDKDSGSNAELTYSVSDDHFVIDTRRDSLTGKYVGDLRVAKRLDYDSRADRQYKFDVKATDHGNKSFSGQASVVLYVTNINDEAPVFSEEKEDIVAKIREDQKAGSYVTTVQAVDPDGDNIKYYFSPKHQNAENLFQIEPNSGIISLTSTIPPSIPRYVLNVTAYDDGSCCGGYPRLSSSSSVIIMIMDINNNNPTFPSCTYAPSVLENQPPGTRVVDVTATDPDRGENGKITYSVVTPNNQEQNFEVNPENGTVSTKRMFDRESEAGLRGYSVTIKAEDHGESQQLNTLCTFWVKIKDLNDNPPMFDTESYMQTVLRSTSVNKRIMGVLAVDKDKEMNAEVEYFLVDNPGEYFRVDSDTGGLYLQKSLSTIPHYQEKVILRVMAKDKGSPPLTSNATISITLTSGNQNPPTWNANYEGQTYLVNETSPIGYPIATFTATSHVDPPLEGVSFALVDSNGNSQQTVESFRVDSQDKTMKLKVANQLDVSMKSLYTLRLRVTNQGLTPLSNEIRITVKVLDMNNKQPQFEGLDPTLSNSYRGSVPENEDAGQSVITVKAVDPDLEEPNNVVSYSLVPDKYGAYQKFQIDSLSGLISTNYTFDREKLKVYYITIMASDGRASDIPYHEPPGTPNSATTQVMVTIADKNDNTPYFEKLLYEKEVDEQPADSSKSILTVKARDIDDADTLTYTITSGNTGNVFGIKPKTGDIYVAKDLDFETPPNLYKLNITVNDGYHSNYTEVKIRVKDINDNAPEFSQTEYVVTSVVEEQQPPTGGLILVQVSATDKDTSRQTNFRYSLNTEYGETFQINSRTGVITLHKSLDRDLPYGHAEYQFNVLVVDEPGTEGALVGYAYVKIKPQDINDKTPEFTQELTGFIPENSEKGKIIMTVRAVDYDLGENGTVYYTLGNNRPADPETGDSLFVIDSITGLVRSFTTKLDREKVDQYHLPVVATDRGKVPLSSTATLTIQILDKNDEKPRFNKKIYRAMLPESQKSGLIITVAATDDDIGNNSKVTYSLKSDLNFFSISSLPSNKGALNVFKPVDYEDPNQRFFNLTVNARDNNPAHYDVAYIEVTVTDANDEAPKFTEPVKTDQFPENIPEKFLLHTFTAYDKDSYPNNEFYFQIREHSDRFYVEQEGNQAHVKIQAGLDGQTLDRETNDHYSIQVLAIDKGIPPQTGTATLRIKVSDINDNPPMFAENYHPIVMEETDPIVRVGTFSAMDPDTLINGPPFVFELPPCRENPTCNNGDETFSLIFDPDGAKGNGSCTVLANKRFLREQQKFYHLPIIMRDKGGRGQHMSGTSTLTIEIGDKNNNQHVDGFKEIFVYNYKGMFGDIEIGRANANDPDDWDYVDKHYTMINPNGMDKFFNVSRINGTITMKRGVPAGVFEFKVEVHDFKVFTQKNATATIRVTVKEISDEAVFRSGSVRLAGITAENFVEVSNDLSGQSHYDKFRKLLAERLRVRESYVEIFSVMKNGPYVDVRYAAHGSPWYAASKLDGIIAMNKDEFAAVAGGQIVMINIDECQKEICESGGCSNILYVDERKPSIVNTKTKSFVGLGTKIKAECQCKARDFSRPLQCTPDFCFNGGTCVEDNWGDVKCECHSMFDGPRCQQTTHSFSEGYTLYPPFSQCEESITSIEFATLKESGLIFYNGPVDKMEKDDPQDFISLSIIQGYPELIVNHGTGAVTLNVIGKDKDGITRMPILNDGHWHHLSIIRKGREVTLTVDHCRNAQFDLNSENREDRRPCEAKGSTSGQNKYLNVNQMLQMGGRYSTPDFPQGITPERFDGCIRNLYHNGELYDLYTGFNHPGENHGNGCPAEESACSSLSGRKCGDFGICQMVKLGQSEVQCICKPGYRSSRPKSSKCDTETTVVDFTKKAYMTWILKDNFFNILQKARLDVHIKFRTRDPDGGVLLHLPSNSHEFISVQIVKGHVAVIYNLKDYDNSMTENVISLSAAQAANGQWHSLSVKRIGRWFQLKMDNGEGRNYNETWGSLQDSQFFNLKRDRIVSGSMVKFLPNAYFHSKDLRDTCVTDIRIDNEWFPMMIEENDQSDAAEVDLISQVKMGCVRDDCAQARCHDLGQAIKQICVPLWGTHDCRCPPGSKPGVGNSCLQINHCLGINPCKAGGICINLPFPGTFRCQCPKGWTGPTCNQQASTEEEVVSAGGIKMEVLIIIIVSLIAVTLIAFLVFLLWRSLSKQDKRKSILYDDQYDDIRENVVNHDEEGAGEEDQMCYDITRLRKPDSTFDRGYYYSSLSAKYKKGLPLDSPEVGAFICDRIQDLDEDPIAPPHDNVMVFSYEGGSSTAGSLSSLNTNSSDNDQDYDYLNDWGPKFSSLAVMYRAEDDD</sequence>
<feature type="disulfide bond" evidence="15">
    <location>
        <begin position="2281"/>
        <end position="2290"/>
    </location>
</feature>
<keyword evidence="3 15" id="KW-0245">EGF-like domain</keyword>
<dbReference type="Gene3D" id="2.60.40.60">
    <property type="entry name" value="Cadherins"/>
    <property type="match status" value="16"/>
</dbReference>
<evidence type="ECO:0000259" key="21">
    <source>
        <dbReference type="PROSITE" id="PS50026"/>
    </source>
</evidence>
<comment type="function">
    <text evidence="17">Cadherins are calcium-dependent cell adhesion proteins.</text>
</comment>
<dbReference type="GeneID" id="111134353"/>
<proteinExistence type="predicted"/>
<dbReference type="InterPro" id="IPR056370">
    <property type="entry name" value="Shg-like_Ig-like"/>
</dbReference>
<dbReference type="PRINTS" id="PR00205">
    <property type="entry name" value="CADHERIN"/>
</dbReference>
<dbReference type="Gene3D" id="2.60.120.200">
    <property type="match status" value="2"/>
</dbReference>
<dbReference type="GO" id="GO:0007163">
    <property type="term" value="P:establishment or maintenance of cell polarity"/>
    <property type="evidence" value="ECO:0007669"/>
    <property type="project" value="UniProtKB-ARBA"/>
</dbReference>
<evidence type="ECO:0000256" key="8">
    <source>
        <dbReference type="ARBA" id="ARBA00022837"/>
    </source>
</evidence>
<feature type="domain" description="Cadherin" evidence="22">
    <location>
        <begin position="991"/>
        <end position="1096"/>
    </location>
</feature>
<evidence type="ECO:0000256" key="13">
    <source>
        <dbReference type="ARBA" id="ARBA00023180"/>
    </source>
</evidence>
<feature type="domain" description="EGF-like" evidence="21">
    <location>
        <begin position="2254"/>
        <end position="2291"/>
    </location>
</feature>
<name>A0A8B8EH30_CRAVI</name>
<dbReference type="FunFam" id="2.60.40.60:FF:000058">
    <property type="entry name" value="FAT atypical cadherin 3"/>
    <property type="match status" value="1"/>
</dbReference>
<dbReference type="PROSITE" id="PS00022">
    <property type="entry name" value="EGF_1"/>
    <property type="match status" value="2"/>
</dbReference>
<dbReference type="SMART" id="SM00181">
    <property type="entry name" value="EGF"/>
    <property type="match status" value="4"/>
</dbReference>
<reference evidence="24 25" key="1">
    <citation type="submission" date="2025-04" db="UniProtKB">
        <authorList>
            <consortium name="RefSeq"/>
        </authorList>
    </citation>
    <scope>IDENTIFICATION</scope>
    <source>
        <tissue evidence="24 25">Whole sample</tissue>
    </source>
</reference>
<dbReference type="Pfam" id="PF00008">
    <property type="entry name" value="EGF"/>
    <property type="match status" value="1"/>
</dbReference>
<evidence type="ECO:0000313" key="25">
    <source>
        <dbReference type="RefSeq" id="XP_022339009.1"/>
    </source>
</evidence>
<dbReference type="GO" id="GO:0007156">
    <property type="term" value="P:homophilic cell adhesion via plasma membrane adhesion molecules"/>
    <property type="evidence" value="ECO:0007669"/>
    <property type="project" value="InterPro"/>
</dbReference>
<dbReference type="InterPro" id="IPR013320">
    <property type="entry name" value="ConA-like_dom_sf"/>
</dbReference>
<dbReference type="PANTHER" id="PTHR24027:SF422">
    <property type="entry name" value="CADHERIN DOMAIN-CONTAINING PROTEIN"/>
    <property type="match status" value="1"/>
</dbReference>
<comment type="caution">
    <text evidence="15">Lacks conserved residue(s) required for the propagation of feature annotation.</text>
</comment>
<dbReference type="Pfam" id="PF01049">
    <property type="entry name" value="CADH_Y-type_LIR"/>
    <property type="match status" value="1"/>
</dbReference>
<dbReference type="SMART" id="SM00112">
    <property type="entry name" value="CA"/>
    <property type="match status" value="17"/>
</dbReference>
<feature type="domain" description="Cadherin" evidence="22">
    <location>
        <begin position="1661"/>
        <end position="1766"/>
    </location>
</feature>
<dbReference type="FunFam" id="2.60.40.60:FF:000092">
    <property type="entry name" value="Protocadherin 8"/>
    <property type="match status" value="2"/>
</dbReference>
<keyword evidence="4 16" id="KW-0812">Transmembrane</keyword>
<feature type="domain" description="Laminin G" evidence="20">
    <location>
        <begin position="2549"/>
        <end position="2746"/>
    </location>
</feature>
<keyword evidence="7" id="KW-0677">Repeat</keyword>
<dbReference type="SMART" id="SM00179">
    <property type="entry name" value="EGF_CA"/>
    <property type="match status" value="1"/>
</dbReference>
<evidence type="ECO:0000256" key="19">
    <source>
        <dbReference type="SAM" id="SignalP"/>
    </source>
</evidence>
<dbReference type="Pfam" id="PF02210">
    <property type="entry name" value="Laminin_G_2"/>
    <property type="match status" value="2"/>
</dbReference>
<evidence type="ECO:0000256" key="18">
    <source>
        <dbReference type="SAM" id="Phobius"/>
    </source>
</evidence>
<dbReference type="GO" id="GO:0016342">
    <property type="term" value="C:catenin complex"/>
    <property type="evidence" value="ECO:0007669"/>
    <property type="project" value="TreeGrafter"/>
</dbReference>
<feature type="domain" description="Laminin G" evidence="20">
    <location>
        <begin position="2291"/>
        <end position="2496"/>
    </location>
</feature>
<feature type="domain" description="EGF-like" evidence="21">
    <location>
        <begin position="2792"/>
        <end position="2831"/>
    </location>
</feature>
<evidence type="ECO:0000256" key="7">
    <source>
        <dbReference type="ARBA" id="ARBA00022737"/>
    </source>
</evidence>
<feature type="domain" description="Cadherin" evidence="22">
    <location>
        <begin position="1107"/>
        <end position="1210"/>
    </location>
</feature>
<keyword evidence="6 19" id="KW-0732">Signal</keyword>
<evidence type="ECO:0000256" key="6">
    <source>
        <dbReference type="ARBA" id="ARBA00022729"/>
    </source>
</evidence>
<feature type="domain" description="Cadherin" evidence="22">
    <location>
        <begin position="1767"/>
        <end position="1876"/>
    </location>
</feature>
<feature type="domain" description="Cadherin" evidence="22">
    <location>
        <begin position="1549"/>
        <end position="1660"/>
    </location>
</feature>
<dbReference type="KEGG" id="cvn:111134353"/>
<dbReference type="PROSITE" id="PS50025">
    <property type="entry name" value="LAM_G_DOMAIN"/>
    <property type="match status" value="2"/>
</dbReference>
<dbReference type="Gene3D" id="2.10.25.10">
    <property type="entry name" value="Laminin"/>
    <property type="match status" value="2"/>
</dbReference>
<feature type="domain" description="Cadherin" evidence="22">
    <location>
        <begin position="1217"/>
        <end position="1334"/>
    </location>
</feature>
<evidence type="ECO:0000259" key="20">
    <source>
        <dbReference type="PROSITE" id="PS50025"/>
    </source>
</evidence>
<evidence type="ECO:0000256" key="17">
    <source>
        <dbReference type="RuleBase" id="RU004357"/>
    </source>
</evidence>
<dbReference type="SUPFAM" id="SSF49313">
    <property type="entry name" value="Cadherin-like"/>
    <property type="match status" value="16"/>
</dbReference>
<dbReference type="GO" id="GO:0005509">
    <property type="term" value="F:calcium ion binding"/>
    <property type="evidence" value="ECO:0007669"/>
    <property type="project" value="UniProtKB-UniRule"/>
</dbReference>
<keyword evidence="10 18" id="KW-1133">Transmembrane helix</keyword>
<dbReference type="CDD" id="cd11304">
    <property type="entry name" value="Cadherin_repeat"/>
    <property type="match status" value="17"/>
</dbReference>
<keyword evidence="12 15" id="KW-1015">Disulfide bond</keyword>
<dbReference type="GO" id="GO:0045296">
    <property type="term" value="F:cadherin binding"/>
    <property type="evidence" value="ECO:0007669"/>
    <property type="project" value="TreeGrafter"/>
</dbReference>
<feature type="domain" description="Cadherin" evidence="22">
    <location>
        <begin position="547"/>
        <end position="659"/>
    </location>
</feature>
<evidence type="ECO:0000256" key="5">
    <source>
        <dbReference type="ARBA" id="ARBA00022723"/>
    </source>
</evidence>
<feature type="chain" id="PRO_5044666457" evidence="19">
    <location>
        <begin position="29"/>
        <end position="3024"/>
    </location>
</feature>
<dbReference type="SMART" id="SM00282">
    <property type="entry name" value="LamG"/>
    <property type="match status" value="2"/>
</dbReference>
<keyword evidence="2" id="KW-1003">Cell membrane</keyword>
<dbReference type="FunFam" id="2.60.40.60:FF:000116">
    <property type="entry name" value="Dachsous cadherin-related 2"/>
    <property type="match status" value="1"/>
</dbReference>
<dbReference type="PROSITE" id="PS50268">
    <property type="entry name" value="CADHERIN_2"/>
    <property type="match status" value="16"/>
</dbReference>
<keyword evidence="9 16" id="KW-0130">Cell adhesion</keyword>
<dbReference type="SUPFAM" id="SSF49899">
    <property type="entry name" value="Concanavalin A-like lectins/glucanases"/>
    <property type="match status" value="2"/>
</dbReference>
<dbReference type="Gene3D" id="4.10.900.10">
    <property type="entry name" value="TCF3-CBD (Catenin binding domain)"/>
    <property type="match status" value="1"/>
</dbReference>
<keyword evidence="13" id="KW-0325">Glycoprotein</keyword>
<dbReference type="InterPro" id="IPR001881">
    <property type="entry name" value="EGF-like_Ca-bd_dom"/>
</dbReference>
<dbReference type="Pfam" id="PF24811">
    <property type="entry name" value="Ig_Shg"/>
    <property type="match status" value="1"/>
</dbReference>
<dbReference type="InterPro" id="IPR020894">
    <property type="entry name" value="Cadherin_CS"/>
</dbReference>
<feature type="transmembrane region" description="Helical" evidence="18">
    <location>
        <begin position="2850"/>
        <end position="2872"/>
    </location>
</feature>
<dbReference type="CDD" id="cd00054">
    <property type="entry name" value="EGF_CA"/>
    <property type="match status" value="1"/>
</dbReference>
<evidence type="ECO:0000313" key="23">
    <source>
        <dbReference type="Proteomes" id="UP000694844"/>
    </source>
</evidence>
<dbReference type="GO" id="GO:0016477">
    <property type="term" value="P:cell migration"/>
    <property type="evidence" value="ECO:0007669"/>
    <property type="project" value="TreeGrafter"/>
</dbReference>
<dbReference type="InterPro" id="IPR015919">
    <property type="entry name" value="Cadherin-like_sf"/>
</dbReference>
<feature type="domain" description="Cadherin" evidence="22">
    <location>
        <begin position="438"/>
        <end position="546"/>
    </location>
</feature>